<dbReference type="SUPFAM" id="SSF53623">
    <property type="entry name" value="MurD-like peptide ligases, catalytic domain"/>
    <property type="match status" value="1"/>
</dbReference>
<accession>A0A1W9NXR9</accession>
<comment type="caution">
    <text evidence="2">The sequence shown here is derived from an EMBL/GenBank/DDBJ whole genome shotgun (WGS) entry which is preliminary data.</text>
</comment>
<dbReference type="Pfam" id="PF08245">
    <property type="entry name" value="Mur_ligase_M"/>
    <property type="match status" value="1"/>
</dbReference>
<dbReference type="EMBL" id="MZGJ01000012">
    <property type="protein sequence ID" value="OQX50957.1"/>
    <property type="molecule type" value="Genomic_DNA"/>
</dbReference>
<evidence type="ECO:0000313" key="3">
    <source>
        <dbReference type="Proteomes" id="UP000192520"/>
    </source>
</evidence>
<sequence>MKLHNYVTTLLASIWYRFPSRKTNLILVAGSKGKDITAAFIYSILKQTGQDVGLICSTQQIINDRPLPKNLFLDTSQLNPFKLQKVLREMVYHNCKYVILAINTHTDQVRYLPSCKICVLTNFTKNQNLSSDMVNQLYLLSLPFRKASLIVLNKDDAASAYLSRLSQAQRVTYGIKNEAQIKALKIKSGEWGVFFYYTNSNSLWKNQLSIDRAIKIKQAAPKIIPLALAAIGTGAALNIPEFRIKKGLEAIDVKTVEN</sequence>
<protein>
    <recommendedName>
        <fullName evidence="1">Mur ligase central domain-containing protein</fullName>
    </recommendedName>
</protein>
<dbReference type="GO" id="GO:0016881">
    <property type="term" value="F:acid-amino acid ligase activity"/>
    <property type="evidence" value="ECO:0007669"/>
    <property type="project" value="InterPro"/>
</dbReference>
<evidence type="ECO:0000313" key="2">
    <source>
        <dbReference type="EMBL" id="OQX50957.1"/>
    </source>
</evidence>
<dbReference type="InterPro" id="IPR036565">
    <property type="entry name" value="Mur-like_cat_sf"/>
</dbReference>
<feature type="domain" description="Mur ligase central" evidence="1">
    <location>
        <begin position="28"/>
        <end position="195"/>
    </location>
</feature>
<dbReference type="GO" id="GO:0005524">
    <property type="term" value="F:ATP binding"/>
    <property type="evidence" value="ECO:0007669"/>
    <property type="project" value="InterPro"/>
</dbReference>
<proteinExistence type="predicted"/>
<dbReference type="Gene3D" id="3.40.1190.10">
    <property type="entry name" value="Mur-like, catalytic domain"/>
    <property type="match status" value="1"/>
</dbReference>
<name>A0A1W9NXR9_UNCC3</name>
<dbReference type="PANTHER" id="PTHR23135:SF4">
    <property type="entry name" value="UDP-N-ACETYLMURAMOYL-L-ALANYL-D-GLUTAMATE--2,6-DIAMINOPIMELATE LIGASE MURE HOMOLOG, CHLOROPLASTIC"/>
    <property type="match status" value="1"/>
</dbReference>
<gene>
    <name evidence="2" type="ORF">B5M47_02475</name>
</gene>
<organism evidence="2 3">
    <name type="scientific">candidate division CPR3 bacterium 4484_211</name>
    <dbReference type="NCBI Taxonomy" id="1968527"/>
    <lineage>
        <taxon>Bacteria</taxon>
        <taxon>Bacteria division CPR3</taxon>
    </lineage>
</organism>
<evidence type="ECO:0000259" key="1">
    <source>
        <dbReference type="Pfam" id="PF08245"/>
    </source>
</evidence>
<dbReference type="InterPro" id="IPR013221">
    <property type="entry name" value="Mur_ligase_cen"/>
</dbReference>
<dbReference type="PANTHER" id="PTHR23135">
    <property type="entry name" value="MUR LIGASE FAMILY MEMBER"/>
    <property type="match status" value="1"/>
</dbReference>
<dbReference type="AlphaFoldDB" id="A0A1W9NXR9"/>
<dbReference type="Proteomes" id="UP000192520">
    <property type="component" value="Unassembled WGS sequence"/>
</dbReference>
<dbReference type="STRING" id="1968527.B5M47_02475"/>
<reference evidence="3" key="1">
    <citation type="submission" date="2017-03" db="EMBL/GenBank/DDBJ databases">
        <title>Novel pathways for hydrocarbon cycling and metabolic interdependencies in hydrothermal sediment communities.</title>
        <authorList>
            <person name="Dombrowski N."/>
            <person name="Seitz K."/>
            <person name="Teske A."/>
            <person name="Baker B."/>
        </authorList>
    </citation>
    <scope>NUCLEOTIDE SEQUENCE [LARGE SCALE GENOMIC DNA]</scope>
</reference>